<sequence>MTLKFDGKSRKNNNKIKCPKCGNKMKADLLMKEGYIEKFAGVTQITCTGCTHIFNEK</sequence>
<evidence type="ECO:0000313" key="1">
    <source>
        <dbReference type="EMBL" id="GCD10421.1"/>
    </source>
</evidence>
<proteinExistence type="predicted"/>
<gene>
    <name evidence="1" type="ORF">Ctaglu_20440</name>
</gene>
<dbReference type="Proteomes" id="UP000287872">
    <property type="component" value="Unassembled WGS sequence"/>
</dbReference>
<dbReference type="AlphaFoldDB" id="A0A401ULL3"/>
<reference evidence="1 2" key="1">
    <citation type="submission" date="2018-11" db="EMBL/GenBank/DDBJ databases">
        <title>Genome sequencing and assembly of Clostridium tagluense strain A121.</title>
        <authorList>
            <person name="Murakami T."/>
            <person name="Segawa T."/>
            <person name="Shcherbakova V.A."/>
            <person name="Mori H."/>
            <person name="Yoshimura Y."/>
        </authorList>
    </citation>
    <scope>NUCLEOTIDE SEQUENCE [LARGE SCALE GENOMIC DNA]</scope>
    <source>
        <strain evidence="1 2">A121</strain>
    </source>
</reference>
<evidence type="ECO:0000313" key="2">
    <source>
        <dbReference type="Proteomes" id="UP000287872"/>
    </source>
</evidence>
<comment type="caution">
    <text evidence="1">The sequence shown here is derived from an EMBL/GenBank/DDBJ whole genome shotgun (WGS) entry which is preliminary data.</text>
</comment>
<dbReference type="EMBL" id="BHYK01000010">
    <property type="protein sequence ID" value="GCD10421.1"/>
    <property type="molecule type" value="Genomic_DNA"/>
</dbReference>
<accession>A0A401ULL3</accession>
<organism evidence="1 2">
    <name type="scientific">Clostridium tagluense</name>
    <dbReference type="NCBI Taxonomy" id="360422"/>
    <lineage>
        <taxon>Bacteria</taxon>
        <taxon>Bacillati</taxon>
        <taxon>Bacillota</taxon>
        <taxon>Clostridia</taxon>
        <taxon>Eubacteriales</taxon>
        <taxon>Clostridiaceae</taxon>
        <taxon>Clostridium</taxon>
    </lineage>
</organism>
<name>A0A401ULL3_9CLOT</name>
<dbReference type="RefSeq" id="WP_185732662.1">
    <property type="nucleotide sequence ID" value="NZ_BHYK01000010.1"/>
</dbReference>
<protein>
    <submittedName>
        <fullName evidence="1">Uncharacterized protein</fullName>
    </submittedName>
</protein>
<keyword evidence="2" id="KW-1185">Reference proteome</keyword>